<sequence length="427" mass="51007">MKQELELLYEKQKKNSRLSKTDGKKFIDISTKMLNEDNELIYEYLFKIGPEYGMESFMRHLKSLKKDEKDRKIQRFLEQPEFKKNNSNTALKRGLILSREIFNQDLGIEQSLKVLGQTCKVAIKSSKSGVNSQIINYTYQDFVIAVNPKFYNIEMSKYIFIEEYLVYIDEIFRNTVFPKLDLKMEIDSKYQLEILKWFKSFKTRFNLNAKEMENINSYIESWPEDLKKILFEDNDMVAVYGKDIEPKESDKPKEEIDIVKEIFQDKDIFNQMIDSIKEMEKGFLIKDKELEKVTANLSFYRTEYEKIKLENNKLQNQLDNLIKTNKIEIEKKEELSIENNKLKEMIKELKEKEEKYQQQVEDVFANSEIMKKSTVDGFKKTLGSNLRIYYKEFEDIKDEKVDEDMGEIMKMKVKEIFEELSKQGVEF</sequence>
<dbReference type="OrthoDB" id="9843526at2"/>
<reference evidence="2 3" key="1">
    <citation type="submission" date="2016-11" db="EMBL/GenBank/DDBJ databases">
        <authorList>
            <person name="Jaros S."/>
            <person name="Januszkiewicz K."/>
            <person name="Wedrychowicz H."/>
        </authorList>
    </citation>
    <scope>NUCLEOTIDE SEQUENCE [LARGE SCALE GENOMIC DNA]</scope>
    <source>
        <strain evidence="2 3">DSM 13106</strain>
    </source>
</reference>
<accession>A0A1M5SRX5</accession>
<dbReference type="AlphaFoldDB" id="A0A1M5SRX5"/>
<gene>
    <name evidence="2" type="ORF">SAMN02745180_00260</name>
</gene>
<feature type="coiled-coil region" evidence="1">
    <location>
        <begin position="290"/>
        <end position="366"/>
    </location>
</feature>
<organism evidence="2 3">
    <name type="scientific">Sporanaerobacter acetigenes DSM 13106</name>
    <dbReference type="NCBI Taxonomy" id="1123281"/>
    <lineage>
        <taxon>Bacteria</taxon>
        <taxon>Bacillati</taxon>
        <taxon>Bacillota</taxon>
        <taxon>Tissierellia</taxon>
        <taxon>Tissierellales</taxon>
        <taxon>Sporanaerobacteraceae</taxon>
        <taxon>Sporanaerobacter</taxon>
    </lineage>
</organism>
<dbReference type="RefSeq" id="WP_072742718.1">
    <property type="nucleotide sequence ID" value="NZ_FQXR01000002.1"/>
</dbReference>
<dbReference type="Proteomes" id="UP000184389">
    <property type="component" value="Unassembled WGS sequence"/>
</dbReference>
<dbReference type="STRING" id="1123281.SAMN02745180_00260"/>
<dbReference type="EMBL" id="FQXR01000002">
    <property type="protein sequence ID" value="SHH41281.1"/>
    <property type="molecule type" value="Genomic_DNA"/>
</dbReference>
<keyword evidence="3" id="KW-1185">Reference proteome</keyword>
<evidence type="ECO:0000313" key="2">
    <source>
        <dbReference type="EMBL" id="SHH41281.1"/>
    </source>
</evidence>
<name>A0A1M5SRX5_9FIRM</name>
<protein>
    <submittedName>
        <fullName evidence="2">Uncharacterized protein</fullName>
    </submittedName>
</protein>
<proteinExistence type="predicted"/>
<evidence type="ECO:0000313" key="3">
    <source>
        <dbReference type="Proteomes" id="UP000184389"/>
    </source>
</evidence>
<evidence type="ECO:0000256" key="1">
    <source>
        <dbReference type="SAM" id="Coils"/>
    </source>
</evidence>
<keyword evidence="1" id="KW-0175">Coiled coil</keyword>